<gene>
    <name evidence="13" type="ORF">AUO94_11815</name>
</gene>
<dbReference type="InterPro" id="IPR004572">
    <property type="entry name" value="Protoporphyrinogen_oxidase"/>
</dbReference>
<evidence type="ECO:0000313" key="13">
    <source>
        <dbReference type="EMBL" id="ALS79289.1"/>
    </source>
</evidence>
<dbReference type="PANTHER" id="PTHR42923">
    <property type="entry name" value="PROTOPORPHYRINOGEN OXIDASE"/>
    <property type="match status" value="1"/>
</dbReference>
<reference evidence="13" key="1">
    <citation type="submission" date="2016-01" db="EMBL/GenBank/DDBJ databases">
        <title>Complete genome of Planococcus kocurri type strain.</title>
        <authorList>
            <person name="See-Too W.S."/>
        </authorList>
    </citation>
    <scope>NUCLEOTIDE SEQUENCE [LARGE SCALE GENOMIC DNA]</scope>
    <source>
        <strain evidence="13">ATCC 43650</strain>
    </source>
</reference>
<dbReference type="NCBIfam" id="TIGR00562">
    <property type="entry name" value="proto_IX_ox"/>
    <property type="match status" value="1"/>
</dbReference>
<dbReference type="InterPro" id="IPR050464">
    <property type="entry name" value="Zeta_carotene_desat/Oxidored"/>
</dbReference>
<evidence type="ECO:0000256" key="1">
    <source>
        <dbReference type="ARBA" id="ARBA00001755"/>
    </source>
</evidence>
<dbReference type="EC" id="1.3.3.15" evidence="5 11"/>
<dbReference type="Pfam" id="PF01593">
    <property type="entry name" value="Amino_oxidase"/>
    <property type="match status" value="1"/>
</dbReference>
<evidence type="ECO:0000256" key="8">
    <source>
        <dbReference type="ARBA" id="ARBA00022827"/>
    </source>
</evidence>
<comment type="similarity">
    <text evidence="4 11">Belongs to the protoporphyrinogen/coproporphyrinogen oxidase family. Coproporphyrinogen III oxidase subfamily.</text>
</comment>
<name>A0ABM5WY62_9BACL</name>
<organism evidence="13 14">
    <name type="scientific">Planococcus kocurii</name>
    <dbReference type="NCBI Taxonomy" id="1374"/>
    <lineage>
        <taxon>Bacteria</taxon>
        <taxon>Bacillati</taxon>
        <taxon>Bacillota</taxon>
        <taxon>Bacilli</taxon>
        <taxon>Bacillales</taxon>
        <taxon>Caryophanaceae</taxon>
        <taxon>Planococcus</taxon>
    </lineage>
</organism>
<dbReference type="Gene3D" id="3.90.660.20">
    <property type="entry name" value="Protoporphyrinogen oxidase, mitochondrial, domain 2"/>
    <property type="match status" value="1"/>
</dbReference>
<protein>
    <recommendedName>
        <fullName evidence="6 11">Coproporphyrinogen III oxidase</fullName>
        <ecNumber evidence="5 11">1.3.3.15</ecNumber>
    </recommendedName>
</protein>
<dbReference type="Gene3D" id="1.10.3110.10">
    <property type="entry name" value="protoporphyrinogen ix oxidase, domain 3"/>
    <property type="match status" value="1"/>
</dbReference>
<comment type="cofactor">
    <cofactor evidence="2 11">
        <name>FAD</name>
        <dbReference type="ChEBI" id="CHEBI:57692"/>
    </cofactor>
</comment>
<dbReference type="InterPro" id="IPR002937">
    <property type="entry name" value="Amino_oxidase"/>
</dbReference>
<evidence type="ECO:0000256" key="3">
    <source>
        <dbReference type="ARBA" id="ARBA00004744"/>
    </source>
</evidence>
<dbReference type="EMBL" id="CP013661">
    <property type="protein sequence ID" value="ALS79289.1"/>
    <property type="molecule type" value="Genomic_DNA"/>
</dbReference>
<dbReference type="SUPFAM" id="SSF51905">
    <property type="entry name" value="FAD/NAD(P)-binding domain"/>
    <property type="match status" value="1"/>
</dbReference>
<keyword evidence="11" id="KW-0963">Cytoplasm</keyword>
<keyword evidence="9 11" id="KW-0560">Oxidoreductase</keyword>
<evidence type="ECO:0000256" key="7">
    <source>
        <dbReference type="ARBA" id="ARBA00022630"/>
    </source>
</evidence>
<keyword evidence="8 11" id="KW-0274">FAD</keyword>
<evidence type="ECO:0000256" key="5">
    <source>
        <dbReference type="ARBA" id="ARBA00012402"/>
    </source>
</evidence>
<sequence>MTVQTHKVVVVGGGITGLSAAYYLQKQAIEQGLEIEITLIEAAHRLGGKIQTLQKDGFVIERGPDSFVSRKNSIQQLARELGIENQLVQSAPGKTHVVVENRLYPIPTESVMGIPTNFASFFTSGTSSWFGKIRTLGDFVLPASTILDDQPLGRFLRRRFGNELVENLIEPLFSGVFAGDIDRLSLKATFPELLAIEQQHRSLIHGLKKKKVSDYRAFDTEKEGLFQTFEGGLETLVQTLEKELEKCTILKGIKVEKIEQQQREIELTLNNETSITVDGVIFALPHAKLMPIFEPLGLLQGLKDMPSTSIATVSIVLPESVRASKSDCTGFVVARNSDFTITACSAAHLKWPSLTPSGKAVYRSFIGRVGDEAVVELSDGEIVKAVLEDLQKLLDIQLIPEFTVVSRWKEAMPQYLVGHDERVALAKKELQYAFPQVQVAGGSFEGFGLPACVDQGKAAATQLLKLFSAETPTTEGNTK</sequence>
<evidence type="ECO:0000256" key="11">
    <source>
        <dbReference type="RuleBase" id="RU364052"/>
    </source>
</evidence>
<evidence type="ECO:0000256" key="6">
    <source>
        <dbReference type="ARBA" id="ARBA00019046"/>
    </source>
</evidence>
<dbReference type="InterPro" id="IPR036188">
    <property type="entry name" value="FAD/NAD-bd_sf"/>
</dbReference>
<dbReference type="NCBIfam" id="NF008845">
    <property type="entry name" value="PRK11883.1-5"/>
    <property type="match status" value="1"/>
</dbReference>
<dbReference type="Proteomes" id="UP000065533">
    <property type="component" value="Chromosome"/>
</dbReference>
<evidence type="ECO:0000256" key="2">
    <source>
        <dbReference type="ARBA" id="ARBA00001974"/>
    </source>
</evidence>
<evidence type="ECO:0000256" key="9">
    <source>
        <dbReference type="ARBA" id="ARBA00023002"/>
    </source>
</evidence>
<keyword evidence="7 11" id="KW-0285">Flavoprotein</keyword>
<accession>A0ABM5WY62</accession>
<evidence type="ECO:0000256" key="10">
    <source>
        <dbReference type="ARBA" id="ARBA00023133"/>
    </source>
</evidence>
<dbReference type="SUPFAM" id="SSF54373">
    <property type="entry name" value="FAD-linked reductases, C-terminal domain"/>
    <property type="match status" value="1"/>
</dbReference>
<comment type="pathway">
    <text evidence="3 11">Porphyrin-containing compound metabolism; protoheme biosynthesis.</text>
</comment>
<dbReference type="RefSeq" id="WP_058385939.1">
    <property type="nucleotide sequence ID" value="NZ_CP013661.2"/>
</dbReference>
<proteinExistence type="inferred from homology"/>
<evidence type="ECO:0000313" key="14">
    <source>
        <dbReference type="Proteomes" id="UP000065533"/>
    </source>
</evidence>
<evidence type="ECO:0000256" key="4">
    <source>
        <dbReference type="ARBA" id="ARBA00008310"/>
    </source>
</evidence>
<evidence type="ECO:0000259" key="12">
    <source>
        <dbReference type="Pfam" id="PF01593"/>
    </source>
</evidence>
<dbReference type="PANTHER" id="PTHR42923:SF3">
    <property type="entry name" value="PROTOPORPHYRINOGEN OXIDASE"/>
    <property type="match status" value="1"/>
</dbReference>
<comment type="catalytic activity">
    <reaction evidence="1">
        <text>coproporphyrinogen III + 3 O2 = coproporphyrin III + 3 H2O2</text>
        <dbReference type="Rhea" id="RHEA:43436"/>
        <dbReference type="ChEBI" id="CHEBI:15379"/>
        <dbReference type="ChEBI" id="CHEBI:16240"/>
        <dbReference type="ChEBI" id="CHEBI:57309"/>
        <dbReference type="ChEBI" id="CHEBI:131725"/>
        <dbReference type="EC" id="1.3.3.15"/>
    </reaction>
    <physiologicalReaction direction="left-to-right" evidence="1">
        <dbReference type="Rhea" id="RHEA:43437"/>
    </physiologicalReaction>
</comment>
<comment type="function">
    <text evidence="11">Involved in coproporphyrin-dependent heme b biosynthesis. Catalyzes the oxidation of coproporphyrinogen III to coproporphyrin III.</text>
</comment>
<comment type="subcellular location">
    <subcellularLocation>
        <location evidence="11">Cytoplasm</location>
    </subcellularLocation>
</comment>
<keyword evidence="14" id="KW-1185">Reference proteome</keyword>
<dbReference type="Gene3D" id="3.50.50.60">
    <property type="entry name" value="FAD/NAD(P)-binding domain"/>
    <property type="match status" value="1"/>
</dbReference>
<feature type="domain" description="Amine oxidase" evidence="12">
    <location>
        <begin position="15"/>
        <end position="464"/>
    </location>
</feature>
<keyword evidence="10 11" id="KW-0350">Heme biosynthesis</keyword>